<name>A0A3B0UKK7_9ZZZZ</name>
<dbReference type="EMBL" id="UOES01000605">
    <property type="protein sequence ID" value="VAW29630.1"/>
    <property type="molecule type" value="Genomic_DNA"/>
</dbReference>
<evidence type="ECO:0000313" key="1">
    <source>
        <dbReference type="EMBL" id="VAW29630.1"/>
    </source>
</evidence>
<organism evidence="1">
    <name type="scientific">hydrothermal vent metagenome</name>
    <dbReference type="NCBI Taxonomy" id="652676"/>
    <lineage>
        <taxon>unclassified sequences</taxon>
        <taxon>metagenomes</taxon>
        <taxon>ecological metagenomes</taxon>
    </lineage>
</organism>
<reference evidence="1" key="1">
    <citation type="submission" date="2018-06" db="EMBL/GenBank/DDBJ databases">
        <authorList>
            <person name="Zhirakovskaya E."/>
        </authorList>
    </citation>
    <scope>NUCLEOTIDE SEQUENCE</scope>
</reference>
<proteinExistence type="predicted"/>
<accession>A0A3B0UKK7</accession>
<sequence length="47" mass="5669">MGLERINNVNSLTLKEYTKRLEKVCKSVKRHSKFGVRAYYEFVRNYV</sequence>
<dbReference type="AlphaFoldDB" id="A0A3B0UKK7"/>
<gene>
    <name evidence="1" type="ORF">MNBD_BACTEROID06-1084</name>
</gene>
<protein>
    <submittedName>
        <fullName evidence="1">Uncharacterized protein</fullName>
    </submittedName>
</protein>